<evidence type="ECO:0000259" key="3">
    <source>
        <dbReference type="PROSITE" id="PS51462"/>
    </source>
</evidence>
<protein>
    <submittedName>
        <fullName evidence="4">NUDIX hydrolase</fullName>
    </submittedName>
</protein>
<dbReference type="Gene3D" id="3.90.79.10">
    <property type="entry name" value="Nucleoside Triphosphate Pyrophosphohydrolase"/>
    <property type="match status" value="1"/>
</dbReference>
<dbReference type="EMBL" id="PZKG01000399">
    <property type="protein sequence ID" value="PTE16834.1"/>
    <property type="molecule type" value="Genomic_DNA"/>
</dbReference>
<dbReference type="PANTHER" id="PTHR21340">
    <property type="entry name" value="DIADENOSINE 5,5-P1,P4-TETRAPHOSPHATE PYROPHOSPHOHYDROLASE MUTT"/>
    <property type="match status" value="1"/>
</dbReference>
<dbReference type="PROSITE" id="PS51462">
    <property type="entry name" value="NUDIX"/>
    <property type="match status" value="1"/>
</dbReference>
<dbReference type="GO" id="GO:0004081">
    <property type="term" value="F:bis(5'-nucleosyl)-tetraphosphatase (asymmetrical) activity"/>
    <property type="evidence" value="ECO:0007669"/>
    <property type="project" value="TreeGrafter"/>
</dbReference>
<proteinExistence type="predicted"/>
<evidence type="ECO:0000313" key="5">
    <source>
        <dbReference type="Proteomes" id="UP000241010"/>
    </source>
</evidence>
<dbReference type="InterPro" id="IPR020084">
    <property type="entry name" value="NUDIX_hydrolase_CS"/>
</dbReference>
<name>A0A2T4JFZ2_9RHOB</name>
<dbReference type="Pfam" id="PF00293">
    <property type="entry name" value="NUDIX"/>
    <property type="match status" value="1"/>
</dbReference>
<dbReference type="GO" id="GO:0006167">
    <property type="term" value="P:AMP biosynthetic process"/>
    <property type="evidence" value="ECO:0007669"/>
    <property type="project" value="TreeGrafter"/>
</dbReference>
<dbReference type="AlphaFoldDB" id="A0A2T4JFZ2"/>
<dbReference type="PROSITE" id="PS00893">
    <property type="entry name" value="NUDIX_BOX"/>
    <property type="match status" value="1"/>
</dbReference>
<dbReference type="OrthoDB" id="9761969at2"/>
<feature type="domain" description="Nudix hydrolase" evidence="3">
    <location>
        <begin position="6"/>
        <end position="137"/>
    </location>
</feature>
<organism evidence="4 5">
    <name type="scientific">Cereibacter changlensis JA139</name>
    <dbReference type="NCBI Taxonomy" id="1188249"/>
    <lineage>
        <taxon>Bacteria</taxon>
        <taxon>Pseudomonadati</taxon>
        <taxon>Pseudomonadota</taxon>
        <taxon>Alphaproteobacteria</taxon>
        <taxon>Rhodobacterales</taxon>
        <taxon>Paracoccaceae</taxon>
        <taxon>Cereibacter</taxon>
    </lineage>
</organism>
<evidence type="ECO:0000256" key="1">
    <source>
        <dbReference type="ARBA" id="ARBA00001946"/>
    </source>
</evidence>
<reference evidence="4 5" key="1">
    <citation type="submission" date="2018-03" db="EMBL/GenBank/DDBJ databases">
        <title>Cereibacter changlensis.</title>
        <authorList>
            <person name="Meyer T.E."/>
            <person name="Miller S."/>
            <person name="Lodha T."/>
            <person name="Gandham S."/>
            <person name="Chintalapati S."/>
            <person name="Chintalapati V.R."/>
        </authorList>
    </citation>
    <scope>NUCLEOTIDE SEQUENCE [LARGE SCALE GENOMIC DNA]</scope>
    <source>
        <strain evidence="4 5">JA139</strain>
    </source>
</reference>
<dbReference type="SUPFAM" id="SSF55811">
    <property type="entry name" value="Nudix"/>
    <property type="match status" value="1"/>
</dbReference>
<dbReference type="CDD" id="cd04664">
    <property type="entry name" value="NUDIX_DHNTPase_like"/>
    <property type="match status" value="1"/>
</dbReference>
<sequence>MQEIPIRCHAVSLVAVRVVNGKNEVLLLRRTRTLQGEWCQIAGAVETGETAWQAAIRELAEETGLVPITLYSGDVCEQFYEPHLDAISILPVFIATIDPTSSVQLNPEHSDYCWVSFNDADRMVPFAGQRKVLRHVEAEFMLRVPSHHLEIKVA</sequence>
<dbReference type="Proteomes" id="UP000241010">
    <property type="component" value="Unassembled WGS sequence"/>
</dbReference>
<dbReference type="GO" id="GO:0006754">
    <property type="term" value="P:ATP biosynthetic process"/>
    <property type="evidence" value="ECO:0007669"/>
    <property type="project" value="TreeGrafter"/>
</dbReference>
<dbReference type="InterPro" id="IPR051325">
    <property type="entry name" value="Nudix_hydrolase_domain"/>
</dbReference>
<gene>
    <name evidence="4" type="ORF">C5F48_24310</name>
</gene>
<dbReference type="RefSeq" id="WP_107666183.1">
    <property type="nucleotide sequence ID" value="NZ_PZKG01000399.1"/>
</dbReference>
<dbReference type="PANTHER" id="PTHR21340:SF0">
    <property type="entry name" value="BIS(5'-NUCLEOSYL)-TETRAPHOSPHATASE [ASYMMETRICAL]"/>
    <property type="match status" value="1"/>
</dbReference>
<evidence type="ECO:0000313" key="4">
    <source>
        <dbReference type="EMBL" id="PTE16834.1"/>
    </source>
</evidence>
<evidence type="ECO:0000256" key="2">
    <source>
        <dbReference type="ARBA" id="ARBA00022801"/>
    </source>
</evidence>
<keyword evidence="5" id="KW-1185">Reference proteome</keyword>
<keyword evidence="2 4" id="KW-0378">Hydrolase</keyword>
<comment type="caution">
    <text evidence="4">The sequence shown here is derived from an EMBL/GenBank/DDBJ whole genome shotgun (WGS) entry which is preliminary data.</text>
</comment>
<dbReference type="InterPro" id="IPR015797">
    <property type="entry name" value="NUDIX_hydrolase-like_dom_sf"/>
</dbReference>
<accession>A0A2T4JFZ2</accession>
<comment type="cofactor">
    <cofactor evidence="1">
        <name>Mg(2+)</name>
        <dbReference type="ChEBI" id="CHEBI:18420"/>
    </cofactor>
</comment>
<dbReference type="InterPro" id="IPR000086">
    <property type="entry name" value="NUDIX_hydrolase_dom"/>
</dbReference>